<gene>
    <name evidence="2" type="ORF">HaLaN_22340</name>
</gene>
<dbReference type="Pfam" id="PF12499">
    <property type="entry name" value="DUF3707"/>
    <property type="match status" value="1"/>
</dbReference>
<protein>
    <submittedName>
        <fullName evidence="2">Perphorin-2</fullName>
    </submittedName>
</protein>
<name>A0A6A0A0S8_HAELA</name>
<sequence>VVGWQGFEGGKACVQEDLWKVEFDVLSACAGSIAYSTIDGTSKAPFFQARPYPLVKITGIGKNIIDAAMGTRLCLVLRDPCSSLSSLCTGGRCKFAIFNNPSTSGDNKCCPVRTWPMVR</sequence>
<feature type="non-terminal residue" evidence="2">
    <location>
        <position position="1"/>
    </location>
</feature>
<comment type="caution">
    <text evidence="2">The sequence shown here is derived from an EMBL/GenBank/DDBJ whole genome shotgun (WGS) entry which is preliminary data.</text>
</comment>
<feature type="domain" description="Pherophorin" evidence="1">
    <location>
        <begin position="13"/>
        <end position="111"/>
    </location>
</feature>
<organism evidence="2 3">
    <name type="scientific">Haematococcus lacustris</name>
    <name type="common">Green alga</name>
    <name type="synonym">Haematococcus pluvialis</name>
    <dbReference type="NCBI Taxonomy" id="44745"/>
    <lineage>
        <taxon>Eukaryota</taxon>
        <taxon>Viridiplantae</taxon>
        <taxon>Chlorophyta</taxon>
        <taxon>core chlorophytes</taxon>
        <taxon>Chlorophyceae</taxon>
        <taxon>CS clade</taxon>
        <taxon>Chlamydomonadales</taxon>
        <taxon>Haematococcaceae</taxon>
        <taxon>Haematococcus</taxon>
    </lineage>
</organism>
<evidence type="ECO:0000259" key="1">
    <source>
        <dbReference type="Pfam" id="PF12499"/>
    </source>
</evidence>
<evidence type="ECO:0000313" key="2">
    <source>
        <dbReference type="EMBL" id="GFH24528.1"/>
    </source>
</evidence>
<dbReference type="Proteomes" id="UP000485058">
    <property type="component" value="Unassembled WGS sequence"/>
</dbReference>
<proteinExistence type="predicted"/>
<keyword evidence="3" id="KW-1185">Reference proteome</keyword>
<dbReference type="InterPro" id="IPR024616">
    <property type="entry name" value="Pherophorin"/>
</dbReference>
<dbReference type="AlphaFoldDB" id="A0A6A0A0S8"/>
<reference evidence="2 3" key="1">
    <citation type="submission" date="2020-02" db="EMBL/GenBank/DDBJ databases">
        <title>Draft genome sequence of Haematococcus lacustris strain NIES-144.</title>
        <authorList>
            <person name="Morimoto D."/>
            <person name="Nakagawa S."/>
            <person name="Yoshida T."/>
            <person name="Sawayama S."/>
        </authorList>
    </citation>
    <scope>NUCLEOTIDE SEQUENCE [LARGE SCALE GENOMIC DNA]</scope>
    <source>
        <strain evidence="2 3">NIES-144</strain>
    </source>
</reference>
<evidence type="ECO:0000313" key="3">
    <source>
        <dbReference type="Proteomes" id="UP000485058"/>
    </source>
</evidence>
<accession>A0A6A0A0S8</accession>
<dbReference type="EMBL" id="BLLF01002559">
    <property type="protein sequence ID" value="GFH24528.1"/>
    <property type="molecule type" value="Genomic_DNA"/>
</dbReference>